<name>A0A2M7U1D2_9BACT</name>
<proteinExistence type="predicted"/>
<keyword evidence="2" id="KW-1133">Transmembrane helix</keyword>
<dbReference type="InterPro" id="IPR036439">
    <property type="entry name" value="Dockerin_dom_sf"/>
</dbReference>
<feature type="region of interest" description="Disordered" evidence="1">
    <location>
        <begin position="224"/>
        <end position="266"/>
    </location>
</feature>
<evidence type="ECO:0000256" key="1">
    <source>
        <dbReference type="SAM" id="MobiDB-lite"/>
    </source>
</evidence>
<evidence type="ECO:0008006" key="5">
    <source>
        <dbReference type="Google" id="ProtNLM"/>
    </source>
</evidence>
<comment type="caution">
    <text evidence="3">The sequence shown here is derived from an EMBL/GenBank/DDBJ whole genome shotgun (WGS) entry which is preliminary data.</text>
</comment>
<sequence>MYNPMKFNTIGTNIREKMSAISLMSILKSKRLLSVLIGILLIGGAIYLTYQYMSTRTQADQAEVAYSLKAGSCQTTNAANTCKISGNTNQPISIDIDLSSGSYLSGVDLIFSYNRVTPGQLEFVSYKDTLNSFGTEVIKEVHSHPQGYNLLHLTLVNKGDDSKLVKRAVIRLTFKGTRTGVTRVNLISSASTVVGPGASGAYTISPQSNISAADDPTMMKNIPNIHVTTTSGGTPPGDGTPNPSGTNPSGPISPPISGPSGPIVVSDSPEKILPSAKVNYRIKFQGITGQPKNATSIDAKLGIYRASGEQIDTRSVKFTPQADGTWVADTEYKNIPDTNYYVTIKGPKHLQKKICEINPKEVVSGTYRCKDGGINFKENNTFDFSQIYMLAGDLPLQNGIIDAVDIIYIRSNFGSQTAEVIARGDLNYDGIVDSQDYTIILNALAFKYDETE</sequence>
<organism evidence="3 4">
    <name type="scientific">Candidatus Roizmanbacteria bacterium CG_4_10_14_0_2_um_filter_39_13</name>
    <dbReference type="NCBI Taxonomy" id="1974825"/>
    <lineage>
        <taxon>Bacteria</taxon>
        <taxon>Candidatus Roizmaniibacteriota</taxon>
    </lineage>
</organism>
<accession>A0A2M7U1D2</accession>
<dbReference type="Proteomes" id="UP000228503">
    <property type="component" value="Unassembled WGS sequence"/>
</dbReference>
<reference evidence="4" key="1">
    <citation type="submission" date="2017-09" db="EMBL/GenBank/DDBJ databases">
        <title>Depth-based differentiation of microbial function through sediment-hosted aquifers and enrichment of novel symbionts in the deep terrestrial subsurface.</title>
        <authorList>
            <person name="Probst A.J."/>
            <person name="Ladd B."/>
            <person name="Jarett J.K."/>
            <person name="Geller-Mcgrath D.E."/>
            <person name="Sieber C.M.K."/>
            <person name="Emerson J.B."/>
            <person name="Anantharaman K."/>
            <person name="Thomas B.C."/>
            <person name="Malmstrom R."/>
            <person name="Stieglmeier M."/>
            <person name="Klingl A."/>
            <person name="Woyke T."/>
            <person name="Ryan C.M."/>
            <person name="Banfield J.F."/>
        </authorList>
    </citation>
    <scope>NUCLEOTIDE SEQUENCE [LARGE SCALE GENOMIC DNA]</scope>
</reference>
<evidence type="ECO:0000256" key="2">
    <source>
        <dbReference type="SAM" id="Phobius"/>
    </source>
</evidence>
<dbReference type="Gene3D" id="1.10.1330.10">
    <property type="entry name" value="Dockerin domain"/>
    <property type="match status" value="1"/>
</dbReference>
<dbReference type="GO" id="GO:0000272">
    <property type="term" value="P:polysaccharide catabolic process"/>
    <property type="evidence" value="ECO:0007669"/>
    <property type="project" value="InterPro"/>
</dbReference>
<dbReference type="AlphaFoldDB" id="A0A2M7U1D2"/>
<gene>
    <name evidence="3" type="ORF">COY16_00805</name>
</gene>
<keyword evidence="2" id="KW-0472">Membrane</keyword>
<dbReference type="EMBL" id="PFOB01000011">
    <property type="protein sequence ID" value="PIZ63870.1"/>
    <property type="molecule type" value="Genomic_DNA"/>
</dbReference>
<feature type="compositionally biased region" description="Low complexity" evidence="1">
    <location>
        <begin position="228"/>
        <end position="250"/>
    </location>
</feature>
<protein>
    <recommendedName>
        <fullName evidence="5">Dockerin domain-containing protein</fullName>
    </recommendedName>
</protein>
<feature type="transmembrane region" description="Helical" evidence="2">
    <location>
        <begin position="32"/>
        <end position="50"/>
    </location>
</feature>
<keyword evidence="2" id="KW-0812">Transmembrane</keyword>
<evidence type="ECO:0000313" key="3">
    <source>
        <dbReference type="EMBL" id="PIZ63870.1"/>
    </source>
</evidence>
<dbReference type="SUPFAM" id="SSF63446">
    <property type="entry name" value="Type I dockerin domain"/>
    <property type="match status" value="1"/>
</dbReference>
<evidence type="ECO:0000313" key="4">
    <source>
        <dbReference type="Proteomes" id="UP000228503"/>
    </source>
</evidence>